<dbReference type="Gene3D" id="3.30.530.20">
    <property type="match status" value="1"/>
</dbReference>
<keyword evidence="2" id="KW-0732">Signal</keyword>
<dbReference type="Pfam" id="PF03364">
    <property type="entry name" value="Polyketide_cyc"/>
    <property type="match status" value="1"/>
</dbReference>
<reference evidence="4" key="1">
    <citation type="submission" date="2021-01" db="EMBL/GenBank/DDBJ databases">
        <authorList>
            <person name="Corre E."/>
            <person name="Pelletier E."/>
            <person name="Niang G."/>
            <person name="Scheremetjew M."/>
            <person name="Finn R."/>
            <person name="Kale V."/>
            <person name="Holt S."/>
            <person name="Cochrane G."/>
            <person name="Meng A."/>
            <person name="Brown T."/>
            <person name="Cohen L."/>
        </authorList>
    </citation>
    <scope>NUCLEOTIDE SEQUENCE</scope>
    <source>
        <strain evidence="4">CCMP127</strain>
    </source>
</reference>
<dbReference type="EMBL" id="HBIM01012231">
    <property type="protein sequence ID" value="CAE0412787.1"/>
    <property type="molecule type" value="Transcribed_RNA"/>
</dbReference>
<evidence type="ECO:0000313" key="4">
    <source>
        <dbReference type="EMBL" id="CAE0412787.1"/>
    </source>
</evidence>
<feature type="compositionally biased region" description="Basic and acidic residues" evidence="1">
    <location>
        <begin position="226"/>
        <end position="238"/>
    </location>
</feature>
<evidence type="ECO:0000256" key="2">
    <source>
        <dbReference type="SAM" id="SignalP"/>
    </source>
</evidence>
<evidence type="ECO:0000259" key="3">
    <source>
        <dbReference type="Pfam" id="PF03364"/>
    </source>
</evidence>
<accession>A0A7S3L6T1</accession>
<name>A0A7S3L6T1_9STRA</name>
<feature type="chain" id="PRO_5030790982" description="Coenzyme Q-binding protein COQ10 START domain-containing protein" evidence="2">
    <location>
        <begin position="28"/>
        <end position="253"/>
    </location>
</feature>
<proteinExistence type="predicted"/>
<feature type="signal peptide" evidence="2">
    <location>
        <begin position="1"/>
        <end position="27"/>
    </location>
</feature>
<dbReference type="CDD" id="cd07812">
    <property type="entry name" value="SRPBCC"/>
    <property type="match status" value="1"/>
</dbReference>
<dbReference type="InterPro" id="IPR023393">
    <property type="entry name" value="START-like_dom_sf"/>
</dbReference>
<dbReference type="AlphaFoldDB" id="A0A7S3L6T1"/>
<dbReference type="InterPro" id="IPR005031">
    <property type="entry name" value="COQ10_START"/>
</dbReference>
<feature type="region of interest" description="Disordered" evidence="1">
    <location>
        <begin position="224"/>
        <end position="253"/>
    </location>
</feature>
<protein>
    <recommendedName>
        <fullName evidence="3">Coenzyme Q-binding protein COQ10 START domain-containing protein</fullName>
    </recommendedName>
</protein>
<gene>
    <name evidence="4" type="ORF">ACOF00016_LOCUS10048</name>
</gene>
<organism evidence="4">
    <name type="scientific">Amphora coffeiformis</name>
    <dbReference type="NCBI Taxonomy" id="265554"/>
    <lineage>
        <taxon>Eukaryota</taxon>
        <taxon>Sar</taxon>
        <taxon>Stramenopiles</taxon>
        <taxon>Ochrophyta</taxon>
        <taxon>Bacillariophyta</taxon>
        <taxon>Bacillariophyceae</taxon>
        <taxon>Bacillariophycidae</taxon>
        <taxon>Thalassiophysales</taxon>
        <taxon>Catenulaceae</taxon>
        <taxon>Amphora</taxon>
    </lineage>
</organism>
<sequence>MLIRNLKASLLALLWIGLSTCPSAVVAKKDRNQPQGHHGYLAPYNPGPFEATLSKSDEKLLSSGKPVMKQTMPSKDDPEAGGGAICVQDVDAPVAAVWNQILDLGSYKGKVPKIIASKNYVNKRNPDGTNTIKTRLVIGVMPGYSYESYYDHKYHPRESSLTWRLDYEKTSDFDDVSGHWHVEEHPSNPQASRVFYACDVKMKSAVPGPILNYLSKQALKQATGWVKKESEKKPEARPPAEYPVPEPAVGWRR</sequence>
<evidence type="ECO:0000256" key="1">
    <source>
        <dbReference type="SAM" id="MobiDB-lite"/>
    </source>
</evidence>
<dbReference type="SUPFAM" id="SSF55961">
    <property type="entry name" value="Bet v1-like"/>
    <property type="match status" value="1"/>
</dbReference>
<feature type="domain" description="Coenzyme Q-binding protein COQ10 START" evidence="3">
    <location>
        <begin position="90"/>
        <end position="221"/>
    </location>
</feature>